<accession>A0AA51NBG3</accession>
<keyword evidence="3" id="KW-0012">Acyltransferase</keyword>
<feature type="transmembrane region" description="Helical" evidence="1">
    <location>
        <begin position="45"/>
        <end position="63"/>
    </location>
</feature>
<keyword evidence="1" id="KW-1133">Transmembrane helix</keyword>
<evidence type="ECO:0000313" key="4">
    <source>
        <dbReference type="Proteomes" id="UP001230496"/>
    </source>
</evidence>
<reference evidence="3 4" key="1">
    <citation type="submission" date="2023-08" db="EMBL/GenBank/DDBJ databases">
        <title>Comparative genomics and taxonomic characterization of three novel marine species of genus Marivirga.</title>
        <authorList>
            <person name="Muhammad N."/>
            <person name="Kim S.-G."/>
        </authorList>
    </citation>
    <scope>NUCLEOTIDE SEQUENCE [LARGE SCALE GENOMIC DNA]</scope>
    <source>
        <strain evidence="3 4">BDSF4-3</strain>
    </source>
</reference>
<dbReference type="InterPro" id="IPR050879">
    <property type="entry name" value="Acyltransferase_3"/>
</dbReference>
<dbReference type="KEGG" id="msaa:QYS49_32600"/>
<dbReference type="EMBL" id="CP129971">
    <property type="protein sequence ID" value="WMN12147.1"/>
    <property type="molecule type" value="Genomic_DNA"/>
</dbReference>
<protein>
    <submittedName>
        <fullName evidence="3">Acyltransferase</fullName>
        <ecNumber evidence="3">2.3.-.-</ecNumber>
    </submittedName>
</protein>
<proteinExistence type="predicted"/>
<feature type="transmembrane region" description="Helical" evidence="1">
    <location>
        <begin position="254"/>
        <end position="275"/>
    </location>
</feature>
<dbReference type="PANTHER" id="PTHR23028">
    <property type="entry name" value="ACETYLTRANSFERASE"/>
    <property type="match status" value="1"/>
</dbReference>
<organism evidence="3 4">
    <name type="scientific">Marivirga salinarum</name>
    <dbReference type="NCBI Taxonomy" id="3059078"/>
    <lineage>
        <taxon>Bacteria</taxon>
        <taxon>Pseudomonadati</taxon>
        <taxon>Bacteroidota</taxon>
        <taxon>Cytophagia</taxon>
        <taxon>Cytophagales</taxon>
        <taxon>Marivirgaceae</taxon>
        <taxon>Marivirga</taxon>
    </lineage>
</organism>
<feature type="domain" description="Acyltransferase 3" evidence="2">
    <location>
        <begin position="12"/>
        <end position="333"/>
    </location>
</feature>
<keyword evidence="3" id="KW-0808">Transferase</keyword>
<feature type="transmembrane region" description="Helical" evidence="1">
    <location>
        <begin position="287"/>
        <end position="308"/>
    </location>
</feature>
<keyword evidence="1" id="KW-0472">Membrane</keyword>
<dbReference type="AlphaFoldDB" id="A0AA51NBG3"/>
<dbReference type="GO" id="GO:0016020">
    <property type="term" value="C:membrane"/>
    <property type="evidence" value="ECO:0007669"/>
    <property type="project" value="TreeGrafter"/>
</dbReference>
<keyword evidence="4" id="KW-1185">Reference proteome</keyword>
<dbReference type="InterPro" id="IPR002656">
    <property type="entry name" value="Acyl_transf_3_dom"/>
</dbReference>
<name>A0AA51NBG3_9BACT</name>
<evidence type="ECO:0000259" key="2">
    <source>
        <dbReference type="Pfam" id="PF01757"/>
    </source>
</evidence>
<feature type="transmembrane region" description="Helical" evidence="1">
    <location>
        <begin position="223"/>
        <end position="242"/>
    </location>
</feature>
<feature type="transmembrane region" description="Helical" evidence="1">
    <location>
        <begin position="320"/>
        <end position="338"/>
    </location>
</feature>
<evidence type="ECO:0000256" key="1">
    <source>
        <dbReference type="SAM" id="Phobius"/>
    </source>
</evidence>
<dbReference type="Proteomes" id="UP001230496">
    <property type="component" value="Chromosome"/>
</dbReference>
<feature type="transmembrane region" description="Helical" evidence="1">
    <location>
        <begin position="155"/>
        <end position="182"/>
    </location>
</feature>
<dbReference type="GO" id="GO:0000271">
    <property type="term" value="P:polysaccharide biosynthetic process"/>
    <property type="evidence" value="ECO:0007669"/>
    <property type="project" value="TreeGrafter"/>
</dbReference>
<feature type="transmembrane region" description="Helical" evidence="1">
    <location>
        <begin position="188"/>
        <end position="211"/>
    </location>
</feature>
<dbReference type="EC" id="2.3.-.-" evidence="3"/>
<dbReference type="RefSeq" id="WP_308350031.1">
    <property type="nucleotide sequence ID" value="NZ_CP129971.1"/>
</dbReference>
<keyword evidence="1" id="KW-0812">Transmembrane</keyword>
<evidence type="ECO:0000313" key="3">
    <source>
        <dbReference type="EMBL" id="WMN12147.1"/>
    </source>
</evidence>
<gene>
    <name evidence="3" type="ORF">QYS49_32600</name>
</gene>
<dbReference type="PANTHER" id="PTHR23028:SF53">
    <property type="entry name" value="ACYL_TRANSF_3 DOMAIN-CONTAINING PROTEIN"/>
    <property type="match status" value="1"/>
</dbReference>
<dbReference type="GO" id="GO:0016747">
    <property type="term" value="F:acyltransferase activity, transferring groups other than amino-acyl groups"/>
    <property type="evidence" value="ECO:0007669"/>
    <property type="project" value="InterPro"/>
</dbReference>
<feature type="transmembrane region" description="Helical" evidence="1">
    <location>
        <begin position="7"/>
        <end position="25"/>
    </location>
</feature>
<dbReference type="Pfam" id="PF01757">
    <property type="entry name" value="Acyl_transf_3"/>
    <property type="match status" value="1"/>
</dbReference>
<feature type="transmembrane region" description="Helical" evidence="1">
    <location>
        <begin position="84"/>
        <end position="100"/>
    </location>
</feature>
<feature type="transmembrane region" description="Helical" evidence="1">
    <location>
        <begin position="129"/>
        <end position="148"/>
    </location>
</feature>
<sequence>MQKPENKIFFPALAGIRIIAAWMIFLHHIAGEVKTVWLSSIFKEFHVGIFFTISGFLTYILYFKKYKDGQFSFKRFIQKRLARLLPIYWFLLIVAAVWQWESLKSFILSFLLLQSYFEEFKFSYVGQAWTIPVQLMFYASVPLFFSLIKKSKYSFVFWPLSILLLGLVLMYSFSTISFHGFLADLDFLLIYTFFGRVFEFTIGALIAHLWHNRNNSKISNFKPTLIGAISYFIILIIISSFQNPENSYGIYHPIGLVLNHIFLPFSIGLFLIGLCSEKTYFSKFLSTPVMILLGNSAYAFYLIHLGYFSEFIYFHVSSNLIIRFVSLNILAVLIYKFMELPVQRALLSFRK</sequence>